<dbReference type="Proteomes" id="UP001208570">
    <property type="component" value="Unassembled WGS sequence"/>
</dbReference>
<comment type="caution">
    <text evidence="2">The sequence shown here is derived from an EMBL/GenBank/DDBJ whole genome shotgun (WGS) entry which is preliminary data.</text>
</comment>
<dbReference type="InterPro" id="IPR041698">
    <property type="entry name" value="Methyltransf_25"/>
</dbReference>
<dbReference type="SUPFAM" id="SSF53335">
    <property type="entry name" value="S-adenosyl-L-methionine-dependent methyltransferases"/>
    <property type="match status" value="1"/>
</dbReference>
<name>A0AAD9K2N8_9ANNE</name>
<dbReference type="InterPro" id="IPR029063">
    <property type="entry name" value="SAM-dependent_MTases_sf"/>
</dbReference>
<dbReference type="Pfam" id="PF13649">
    <property type="entry name" value="Methyltransf_25"/>
    <property type="match status" value="1"/>
</dbReference>
<dbReference type="AlphaFoldDB" id="A0AAD9K2N8"/>
<dbReference type="CDD" id="cd02440">
    <property type="entry name" value="AdoMet_MTases"/>
    <property type="match status" value="1"/>
</dbReference>
<keyword evidence="3" id="KW-1185">Reference proteome</keyword>
<protein>
    <recommendedName>
        <fullName evidence="1">Methyltransferase domain-containing protein</fullName>
    </recommendedName>
</protein>
<accession>A0AAD9K2N8</accession>
<feature type="domain" description="Methyltransferase" evidence="1">
    <location>
        <begin position="80"/>
        <end position="171"/>
    </location>
</feature>
<sequence>MAKNLSGLPNQDGVPDTDMDAYKQDYEAHRAGISTEECIKYYNRTAEKYEQTFNPDRYQGYVMAADMVKKYTKDDKSIKILDIGAGTGLLGEQLKNRDFTDVDGLEPSSEMLKIATEKGVYQQYYCDTLDGKNVKIPDDRYDVVVSSGAMGEGHIPCNGLCEMIRIVKQGGLAIIVMKEGYLELVMEYKDRLEPFMEELEKSGQWKQLERTVVSNYSFGQNGLIFVYKVLQSGFKPIISKFI</sequence>
<proteinExistence type="predicted"/>
<reference evidence="2" key="1">
    <citation type="journal article" date="2023" name="Mol. Biol. Evol.">
        <title>Third-Generation Sequencing Reveals the Adaptive Role of the Epigenome in Three Deep-Sea Polychaetes.</title>
        <authorList>
            <person name="Perez M."/>
            <person name="Aroh O."/>
            <person name="Sun Y."/>
            <person name="Lan Y."/>
            <person name="Juniper S.K."/>
            <person name="Young C.R."/>
            <person name="Angers B."/>
            <person name="Qian P.Y."/>
        </authorList>
    </citation>
    <scope>NUCLEOTIDE SEQUENCE</scope>
    <source>
        <strain evidence="2">P08H-3</strain>
    </source>
</reference>
<gene>
    <name evidence="2" type="ORF">LSH36_74g12007</name>
</gene>
<dbReference type="PANTHER" id="PTHR43591:SF101">
    <property type="entry name" value="METHYLTRANSFERASE-LIKE PROTEIN 27"/>
    <property type="match status" value="1"/>
</dbReference>
<organism evidence="2 3">
    <name type="scientific">Paralvinella palmiformis</name>
    <dbReference type="NCBI Taxonomy" id="53620"/>
    <lineage>
        <taxon>Eukaryota</taxon>
        <taxon>Metazoa</taxon>
        <taxon>Spiralia</taxon>
        <taxon>Lophotrochozoa</taxon>
        <taxon>Annelida</taxon>
        <taxon>Polychaeta</taxon>
        <taxon>Sedentaria</taxon>
        <taxon>Canalipalpata</taxon>
        <taxon>Terebellida</taxon>
        <taxon>Terebelliformia</taxon>
        <taxon>Alvinellidae</taxon>
        <taxon>Paralvinella</taxon>
    </lineage>
</organism>
<dbReference type="PANTHER" id="PTHR43591">
    <property type="entry name" value="METHYLTRANSFERASE"/>
    <property type="match status" value="1"/>
</dbReference>
<evidence type="ECO:0000313" key="3">
    <source>
        <dbReference type="Proteomes" id="UP001208570"/>
    </source>
</evidence>
<evidence type="ECO:0000313" key="2">
    <source>
        <dbReference type="EMBL" id="KAK2163804.1"/>
    </source>
</evidence>
<dbReference type="Gene3D" id="3.40.50.150">
    <property type="entry name" value="Vaccinia Virus protein VP39"/>
    <property type="match status" value="1"/>
</dbReference>
<dbReference type="EMBL" id="JAODUP010000074">
    <property type="protein sequence ID" value="KAK2163804.1"/>
    <property type="molecule type" value="Genomic_DNA"/>
</dbReference>
<evidence type="ECO:0000259" key="1">
    <source>
        <dbReference type="Pfam" id="PF13649"/>
    </source>
</evidence>